<dbReference type="Proteomes" id="UP001212821">
    <property type="component" value="Chromosome"/>
</dbReference>
<sequence>MAAPKDVIWPRDPHTAAKHALLRRYLQAWAPIMLSRNEVVTYAEGFAGPGIYSGGEPGSPVVAHHVLSGALRRSPRRVKMVLVEEDARRLTELEQRIAAAVGTSRSGTDRLDTRIARGRCHPDLLQQLTLAGSLRHPVFVLLDGFGGPEVPFQLLREIAARHRSSEVMVTFQPAFLVRFAGKDERHRAAGDTFFGGDDWHGVFQQPRSMKAAYLRDRYRESLQRAGFQHTLVFEMIDEAGHLLYLIFGTRHERGVEKMKEAMWVVDTTSGVRYRDPKDPNQQALDLALEPDTGALRRILLGHLRAAPAARSVDQLKKYALLETVYRPTQVIPLLKRMRDEGDIAVSPGRIIGSSTVAAVRQGALF</sequence>
<reference evidence="2" key="1">
    <citation type="submission" date="2022-12" db="EMBL/GenBank/DDBJ databases">
        <authorList>
            <person name="Mo P."/>
        </authorList>
    </citation>
    <scope>NUCLEOTIDE SEQUENCE [LARGE SCALE GENOMIC DNA]</scope>
    <source>
        <strain evidence="2">HUAS 3-15</strain>
    </source>
</reference>
<dbReference type="EMBL" id="CP115450">
    <property type="protein sequence ID" value="WBP85121.1"/>
    <property type="molecule type" value="Genomic_DNA"/>
</dbReference>
<evidence type="ECO:0000313" key="1">
    <source>
        <dbReference type="EMBL" id="WBP85121.1"/>
    </source>
</evidence>
<dbReference type="InterPro" id="IPR031009">
    <property type="entry name" value="Tcm_partner"/>
</dbReference>
<proteinExistence type="predicted"/>
<dbReference type="RefSeq" id="WP_270140855.1">
    <property type="nucleotide sequence ID" value="NZ_CP115450.1"/>
</dbReference>
<keyword evidence="2" id="KW-1185">Reference proteome</keyword>
<dbReference type="NCBIfam" id="TIGR04474">
    <property type="entry name" value="tcm_partner"/>
    <property type="match status" value="1"/>
</dbReference>
<protein>
    <submittedName>
        <fullName evidence="1">Three-Cys-motif partner protein TcmP</fullName>
    </submittedName>
</protein>
<organism evidence="1 2">
    <name type="scientific">Kitasatospora cathayae</name>
    <dbReference type="NCBI Taxonomy" id="3004092"/>
    <lineage>
        <taxon>Bacteria</taxon>
        <taxon>Bacillati</taxon>
        <taxon>Actinomycetota</taxon>
        <taxon>Actinomycetes</taxon>
        <taxon>Kitasatosporales</taxon>
        <taxon>Streptomycetaceae</taxon>
        <taxon>Kitasatospora</taxon>
    </lineage>
</organism>
<gene>
    <name evidence="1" type="ORF">O1G21_04150</name>
</gene>
<name>A0ABY7PXM9_9ACTN</name>
<evidence type="ECO:0000313" key="2">
    <source>
        <dbReference type="Proteomes" id="UP001212821"/>
    </source>
</evidence>
<accession>A0ABY7PXM9</accession>